<gene>
    <name evidence="3" type="ORF">HMPREF1090_01683</name>
</gene>
<comment type="similarity">
    <text evidence="1 2">Belongs to the UPF0102 family.</text>
</comment>
<dbReference type="GeneID" id="57959845"/>
<dbReference type="PANTHER" id="PTHR34039">
    <property type="entry name" value="UPF0102 PROTEIN YRAN"/>
    <property type="match status" value="1"/>
</dbReference>
<dbReference type="InterPro" id="IPR003509">
    <property type="entry name" value="UPF0102_YraN-like"/>
</dbReference>
<dbReference type="InterPro" id="IPR011856">
    <property type="entry name" value="tRNA_endonuc-like_dom_sf"/>
</dbReference>
<evidence type="ECO:0000313" key="3">
    <source>
        <dbReference type="EMBL" id="ENZ17383.1"/>
    </source>
</evidence>
<proteinExistence type="inferred from homology"/>
<organism evidence="3 4">
    <name type="scientific">[Clostridium] clostridioforme 90A8</name>
    <dbReference type="NCBI Taxonomy" id="999408"/>
    <lineage>
        <taxon>Bacteria</taxon>
        <taxon>Bacillati</taxon>
        <taxon>Bacillota</taxon>
        <taxon>Clostridia</taxon>
        <taxon>Lachnospirales</taxon>
        <taxon>Lachnospiraceae</taxon>
        <taxon>Enterocloster</taxon>
    </lineage>
</organism>
<dbReference type="HOGENOM" id="CLU_115353_1_1_9"/>
<name>A0A0E2HCG7_9FIRM</name>
<comment type="caution">
    <text evidence="3">The sequence shown here is derived from an EMBL/GenBank/DDBJ whole genome shotgun (WGS) entry which is preliminary data.</text>
</comment>
<evidence type="ECO:0000313" key="4">
    <source>
        <dbReference type="Proteomes" id="UP000013085"/>
    </source>
</evidence>
<dbReference type="SUPFAM" id="SSF52980">
    <property type="entry name" value="Restriction endonuclease-like"/>
    <property type="match status" value="1"/>
</dbReference>
<dbReference type="PATRIC" id="fig|999408.3.peg.1811"/>
<dbReference type="CDD" id="cd20736">
    <property type="entry name" value="PoNe_Nuclease"/>
    <property type="match status" value="1"/>
</dbReference>
<dbReference type="Pfam" id="PF02021">
    <property type="entry name" value="UPF0102"/>
    <property type="match status" value="1"/>
</dbReference>
<reference evidence="3 4" key="1">
    <citation type="submission" date="2013-01" db="EMBL/GenBank/DDBJ databases">
        <title>The Genome Sequence of Clostridium clostridioforme 90A8.</title>
        <authorList>
            <consortium name="The Broad Institute Genome Sequencing Platform"/>
            <person name="Earl A."/>
            <person name="Ward D."/>
            <person name="Feldgarden M."/>
            <person name="Gevers D."/>
            <person name="Courvalin P."/>
            <person name="Lambert T."/>
            <person name="Walker B."/>
            <person name="Young S.K."/>
            <person name="Zeng Q."/>
            <person name="Gargeya S."/>
            <person name="Fitzgerald M."/>
            <person name="Haas B."/>
            <person name="Abouelleil A."/>
            <person name="Alvarado L."/>
            <person name="Arachchi H.M."/>
            <person name="Berlin A.M."/>
            <person name="Chapman S.B."/>
            <person name="Dewar J."/>
            <person name="Goldberg J."/>
            <person name="Griggs A."/>
            <person name="Gujja S."/>
            <person name="Hansen M."/>
            <person name="Howarth C."/>
            <person name="Imamovic A."/>
            <person name="Larimer J."/>
            <person name="McCowan C."/>
            <person name="Murphy C."/>
            <person name="Neiman D."/>
            <person name="Pearson M."/>
            <person name="Priest M."/>
            <person name="Roberts A."/>
            <person name="Saif S."/>
            <person name="Shea T."/>
            <person name="Sisk P."/>
            <person name="Sykes S."/>
            <person name="Wortman J."/>
            <person name="Nusbaum C."/>
            <person name="Birren B."/>
        </authorList>
    </citation>
    <scope>NUCLEOTIDE SEQUENCE [LARGE SCALE GENOMIC DNA]</scope>
    <source>
        <strain evidence="3 4">90A8</strain>
    </source>
</reference>
<dbReference type="InterPro" id="IPR011335">
    <property type="entry name" value="Restrct_endonuc-II-like"/>
</dbReference>
<dbReference type="EMBL" id="AGYR01000014">
    <property type="protein sequence ID" value="ENZ17383.1"/>
    <property type="molecule type" value="Genomic_DNA"/>
</dbReference>
<dbReference type="NCBIfam" id="TIGR00252">
    <property type="entry name" value="YraN family protein"/>
    <property type="match status" value="1"/>
</dbReference>
<accession>A0A0E2HCG7</accession>
<evidence type="ECO:0000256" key="2">
    <source>
        <dbReference type="HAMAP-Rule" id="MF_00048"/>
    </source>
</evidence>
<evidence type="ECO:0000256" key="1">
    <source>
        <dbReference type="ARBA" id="ARBA00006738"/>
    </source>
</evidence>
<dbReference type="NCBIfam" id="NF009150">
    <property type="entry name" value="PRK12497.1-3"/>
    <property type="match status" value="1"/>
</dbReference>
<dbReference type="AlphaFoldDB" id="A0A0E2HCG7"/>
<dbReference type="RefSeq" id="WP_002583607.1">
    <property type="nucleotide sequence ID" value="NZ_KB851018.1"/>
</dbReference>
<dbReference type="Proteomes" id="UP000013085">
    <property type="component" value="Unassembled WGS sequence"/>
</dbReference>
<sequence>MNKRQTGSRYEETAAAFLTSKGYRVLERNFRCRQGEIDLICRHGRYLVFAEVKYRSGLSMGSPAEAVDARKQERIRRAAAFYLYSHGMGADVPCRFDVVGILGSDIELIQDAF</sequence>
<dbReference type="NCBIfam" id="NF009154">
    <property type="entry name" value="PRK12497.3-3"/>
    <property type="match status" value="1"/>
</dbReference>
<dbReference type="Gene3D" id="3.40.1350.10">
    <property type="match status" value="1"/>
</dbReference>
<dbReference type="GO" id="GO:0003676">
    <property type="term" value="F:nucleic acid binding"/>
    <property type="evidence" value="ECO:0007669"/>
    <property type="project" value="InterPro"/>
</dbReference>
<protein>
    <recommendedName>
        <fullName evidence="2">UPF0102 protein HMPREF1090_01683</fullName>
    </recommendedName>
</protein>
<dbReference type="HAMAP" id="MF_00048">
    <property type="entry name" value="UPF0102"/>
    <property type="match status" value="1"/>
</dbReference>
<dbReference type="PANTHER" id="PTHR34039:SF1">
    <property type="entry name" value="UPF0102 PROTEIN YRAN"/>
    <property type="match status" value="1"/>
</dbReference>